<evidence type="ECO:0000313" key="1">
    <source>
        <dbReference type="EMBL" id="AKU97805.1"/>
    </source>
</evidence>
<gene>
    <name evidence="1" type="ORF">AKJ09_04469</name>
</gene>
<proteinExistence type="predicted"/>
<dbReference type="OrthoDB" id="5514508at2"/>
<dbReference type="AlphaFoldDB" id="A0A0K1PWA7"/>
<dbReference type="KEGG" id="llu:AKJ09_04469"/>
<accession>A0A0K1PWA7</accession>
<dbReference type="Gene3D" id="1.25.40.10">
    <property type="entry name" value="Tetratricopeptide repeat domain"/>
    <property type="match status" value="1"/>
</dbReference>
<reference evidence="1 2" key="1">
    <citation type="submission" date="2015-08" db="EMBL/GenBank/DDBJ databases">
        <authorList>
            <person name="Babu N.S."/>
            <person name="Beckwith C.J."/>
            <person name="Beseler K.G."/>
            <person name="Brison A."/>
            <person name="Carone J.V."/>
            <person name="Caskin T.P."/>
            <person name="Diamond M."/>
            <person name="Durham M.E."/>
            <person name="Foxe J.M."/>
            <person name="Go M."/>
            <person name="Henderson B.A."/>
            <person name="Jones I.B."/>
            <person name="McGettigan J.A."/>
            <person name="Micheletti S.J."/>
            <person name="Nasrallah M.E."/>
            <person name="Ortiz D."/>
            <person name="Piller C.R."/>
            <person name="Privatt S.R."/>
            <person name="Schneider S.L."/>
            <person name="Sharp S."/>
            <person name="Smith T.C."/>
            <person name="Stanton J.D."/>
            <person name="Ullery H.E."/>
            <person name="Wilson R.J."/>
            <person name="Serrano M.G."/>
            <person name="Buck G."/>
            <person name="Lee V."/>
            <person name="Wang Y."/>
            <person name="Carvalho R."/>
            <person name="Voegtly L."/>
            <person name="Shi R."/>
            <person name="Duckworth R."/>
            <person name="Johnson A."/>
            <person name="Loviza R."/>
            <person name="Walstead R."/>
            <person name="Shah Z."/>
            <person name="Kiflezghi M."/>
            <person name="Wade K."/>
            <person name="Ball S.L."/>
            <person name="Bradley K.W."/>
            <person name="Asai D.J."/>
            <person name="Bowman C.A."/>
            <person name="Russell D.A."/>
            <person name="Pope W.H."/>
            <person name="Jacobs-Sera D."/>
            <person name="Hendrix R.W."/>
            <person name="Hatfull G.F."/>
        </authorList>
    </citation>
    <scope>NUCLEOTIDE SEQUENCE [LARGE SCALE GENOMIC DNA]</scope>
    <source>
        <strain evidence="1 2">DSM 27648</strain>
    </source>
</reference>
<dbReference type="STRING" id="1391654.AKJ09_04469"/>
<dbReference type="Proteomes" id="UP000064967">
    <property type="component" value="Chromosome"/>
</dbReference>
<organism evidence="1 2">
    <name type="scientific">Labilithrix luteola</name>
    <dbReference type="NCBI Taxonomy" id="1391654"/>
    <lineage>
        <taxon>Bacteria</taxon>
        <taxon>Pseudomonadati</taxon>
        <taxon>Myxococcota</taxon>
        <taxon>Polyangia</taxon>
        <taxon>Polyangiales</taxon>
        <taxon>Labilitrichaceae</taxon>
        <taxon>Labilithrix</taxon>
    </lineage>
</organism>
<name>A0A0K1PWA7_9BACT</name>
<evidence type="ECO:0008006" key="3">
    <source>
        <dbReference type="Google" id="ProtNLM"/>
    </source>
</evidence>
<dbReference type="EMBL" id="CP012333">
    <property type="protein sequence ID" value="AKU97805.1"/>
    <property type="molecule type" value="Genomic_DNA"/>
</dbReference>
<dbReference type="InterPro" id="IPR011990">
    <property type="entry name" value="TPR-like_helical_dom_sf"/>
</dbReference>
<dbReference type="RefSeq" id="WP_146648888.1">
    <property type="nucleotide sequence ID" value="NZ_CP012333.1"/>
</dbReference>
<sequence length="233" mass="24408">MKDGPERLIHEDPGFARLVAASDREAPSRELLEDALSRSAPRSSWWSWGGPGLAVGIAALGVSVLGMTTMAPEASLESRGVMAPVSPVSSASSALPAPPVKPVAEPPIATISVDDLASAPPERPKSAAPSGTVTRVQADAGSPSFADELALVTAARSALEAGDASACMRAVDRYDQRFHGGLFAQEIEVLRIEALVTSGERARAQALSDRFLSANPRSPYAARVRSLLERTRD</sequence>
<keyword evidence="2" id="KW-1185">Reference proteome</keyword>
<protein>
    <recommendedName>
        <fullName evidence="3">Outer membrane lipoprotein BamD-like domain-containing protein</fullName>
    </recommendedName>
</protein>
<evidence type="ECO:0000313" key="2">
    <source>
        <dbReference type="Proteomes" id="UP000064967"/>
    </source>
</evidence>